<evidence type="ECO:0000313" key="6">
    <source>
        <dbReference type="Proteomes" id="UP000590647"/>
    </source>
</evidence>
<protein>
    <submittedName>
        <fullName evidence="5">DNA-binding FadR family transcriptional regulator</fullName>
    </submittedName>
</protein>
<organism evidence="5 6">
    <name type="scientific">Streptomyces caelestis</name>
    <dbReference type="NCBI Taxonomy" id="36816"/>
    <lineage>
        <taxon>Bacteria</taxon>
        <taxon>Bacillati</taxon>
        <taxon>Actinomycetota</taxon>
        <taxon>Actinomycetes</taxon>
        <taxon>Kitasatosporales</taxon>
        <taxon>Streptomycetaceae</taxon>
        <taxon>Streptomyces</taxon>
    </lineage>
</organism>
<keyword evidence="2 5" id="KW-0238">DNA-binding</keyword>
<dbReference type="GO" id="GO:0003677">
    <property type="term" value="F:DNA binding"/>
    <property type="evidence" value="ECO:0007669"/>
    <property type="project" value="UniProtKB-KW"/>
</dbReference>
<dbReference type="InterPro" id="IPR008920">
    <property type="entry name" value="TF_FadR/GntR_C"/>
</dbReference>
<accession>A0A7W9LWD0</accession>
<reference evidence="5 6" key="1">
    <citation type="submission" date="2020-08" db="EMBL/GenBank/DDBJ databases">
        <title>Sequencing the genomes of 1000 actinobacteria strains.</title>
        <authorList>
            <person name="Klenk H.-P."/>
        </authorList>
    </citation>
    <scope>NUCLEOTIDE SEQUENCE [LARGE SCALE GENOMIC DNA]</scope>
    <source>
        <strain evidence="5 6">DSM 40084</strain>
    </source>
</reference>
<gene>
    <name evidence="5" type="ORF">HDA41_006679</name>
</gene>
<dbReference type="EMBL" id="JACHNE010000001">
    <property type="protein sequence ID" value="MBB5798715.1"/>
    <property type="molecule type" value="Genomic_DNA"/>
</dbReference>
<dbReference type="SUPFAM" id="SSF48008">
    <property type="entry name" value="GntR ligand-binding domain-like"/>
    <property type="match status" value="1"/>
</dbReference>
<dbReference type="AlphaFoldDB" id="A0A7W9LWD0"/>
<dbReference type="SMART" id="SM00345">
    <property type="entry name" value="HTH_GNTR"/>
    <property type="match status" value="1"/>
</dbReference>
<feature type="domain" description="HTH gntR-type" evidence="4">
    <location>
        <begin position="23"/>
        <end position="91"/>
    </location>
</feature>
<dbReference type="Pfam" id="PF00392">
    <property type="entry name" value="GntR"/>
    <property type="match status" value="1"/>
</dbReference>
<dbReference type="InterPro" id="IPR011711">
    <property type="entry name" value="GntR_C"/>
</dbReference>
<dbReference type="SMART" id="SM00895">
    <property type="entry name" value="FCD"/>
    <property type="match status" value="1"/>
</dbReference>
<dbReference type="RefSeq" id="WP_184990523.1">
    <property type="nucleotide sequence ID" value="NZ_JACHNE010000001.1"/>
</dbReference>
<name>A0A7W9LWD0_9ACTN</name>
<dbReference type="SUPFAM" id="SSF46785">
    <property type="entry name" value="Winged helix' DNA-binding domain"/>
    <property type="match status" value="1"/>
</dbReference>
<dbReference type="InterPro" id="IPR036388">
    <property type="entry name" value="WH-like_DNA-bd_sf"/>
</dbReference>
<dbReference type="PANTHER" id="PTHR43537">
    <property type="entry name" value="TRANSCRIPTIONAL REGULATOR, GNTR FAMILY"/>
    <property type="match status" value="1"/>
</dbReference>
<evidence type="ECO:0000259" key="4">
    <source>
        <dbReference type="PROSITE" id="PS50949"/>
    </source>
</evidence>
<evidence type="ECO:0000256" key="1">
    <source>
        <dbReference type="ARBA" id="ARBA00023015"/>
    </source>
</evidence>
<keyword evidence="1" id="KW-0805">Transcription regulation</keyword>
<dbReference type="PANTHER" id="PTHR43537:SF5">
    <property type="entry name" value="UXU OPERON TRANSCRIPTIONAL REGULATOR"/>
    <property type="match status" value="1"/>
</dbReference>
<evidence type="ECO:0000313" key="5">
    <source>
        <dbReference type="EMBL" id="MBB5798715.1"/>
    </source>
</evidence>
<dbReference type="CDD" id="cd07377">
    <property type="entry name" value="WHTH_GntR"/>
    <property type="match status" value="1"/>
</dbReference>
<comment type="caution">
    <text evidence="5">The sequence shown here is derived from an EMBL/GenBank/DDBJ whole genome shotgun (WGS) entry which is preliminary data.</text>
</comment>
<dbReference type="Gene3D" id="1.10.10.10">
    <property type="entry name" value="Winged helix-like DNA-binding domain superfamily/Winged helix DNA-binding domain"/>
    <property type="match status" value="1"/>
</dbReference>
<dbReference type="InterPro" id="IPR036390">
    <property type="entry name" value="WH_DNA-bd_sf"/>
</dbReference>
<dbReference type="GO" id="GO:0003700">
    <property type="term" value="F:DNA-binding transcription factor activity"/>
    <property type="evidence" value="ECO:0007669"/>
    <property type="project" value="InterPro"/>
</dbReference>
<sequence>MGETGHGKVETFVPEADGGTAYRPGYSRAAERILQFITEQGFVPGDRLPTEARFAEILGVSRTITRDALKTLAATGRISTQRGRGIFVADPADAPVSPVAGFVPTDIAHIMDMFEFRGVQEQAAAGLAAKRATPGELVAIDDALDAHARSLEAADPRVMAAADESFHRAVARAAHNGFLLDSIATVQGLQRRVVAAAFDGFSGGPVATALAEHRQILEAIRRGDAEQAGIAALAHVERTRLSYQAEIGRRVFRSS</sequence>
<dbReference type="Pfam" id="PF07729">
    <property type="entry name" value="FCD"/>
    <property type="match status" value="1"/>
</dbReference>
<dbReference type="PRINTS" id="PR00035">
    <property type="entry name" value="HTHGNTR"/>
</dbReference>
<dbReference type="PROSITE" id="PS50949">
    <property type="entry name" value="HTH_GNTR"/>
    <property type="match status" value="1"/>
</dbReference>
<dbReference type="Gene3D" id="1.20.120.530">
    <property type="entry name" value="GntR ligand-binding domain-like"/>
    <property type="match status" value="1"/>
</dbReference>
<proteinExistence type="predicted"/>
<evidence type="ECO:0000256" key="3">
    <source>
        <dbReference type="ARBA" id="ARBA00023163"/>
    </source>
</evidence>
<keyword evidence="3" id="KW-0804">Transcription</keyword>
<keyword evidence="6" id="KW-1185">Reference proteome</keyword>
<dbReference type="InterPro" id="IPR000524">
    <property type="entry name" value="Tscrpt_reg_HTH_GntR"/>
</dbReference>
<evidence type="ECO:0000256" key="2">
    <source>
        <dbReference type="ARBA" id="ARBA00023125"/>
    </source>
</evidence>
<dbReference type="Proteomes" id="UP000590647">
    <property type="component" value="Unassembled WGS sequence"/>
</dbReference>